<reference evidence="2" key="1">
    <citation type="submission" date="2022-01" db="EMBL/GenBank/DDBJ databases">
        <title>Comparative genomics reveals a dynamic genome evolution in the ectomycorrhizal milk-cap (Lactarius) mushrooms.</title>
        <authorList>
            <consortium name="DOE Joint Genome Institute"/>
            <person name="Lebreton A."/>
            <person name="Tang N."/>
            <person name="Kuo A."/>
            <person name="LaButti K."/>
            <person name="Drula E."/>
            <person name="Barry K."/>
            <person name="Clum A."/>
            <person name="Lipzen A."/>
            <person name="Mousain D."/>
            <person name="Ng V."/>
            <person name="Wang R."/>
            <person name="Wang X."/>
            <person name="Dai Y."/>
            <person name="Henrissat B."/>
            <person name="Grigoriev I.V."/>
            <person name="Guerin-Laguette A."/>
            <person name="Yu F."/>
            <person name="Martin F.M."/>
        </authorList>
    </citation>
    <scope>NUCLEOTIDE SEQUENCE</scope>
    <source>
        <strain evidence="2">QP</strain>
    </source>
</reference>
<dbReference type="AlphaFoldDB" id="A0AAD4LJT3"/>
<feature type="compositionally biased region" description="Acidic residues" evidence="1">
    <location>
        <begin position="166"/>
        <end position="182"/>
    </location>
</feature>
<feature type="region of interest" description="Disordered" evidence="1">
    <location>
        <begin position="1"/>
        <end position="182"/>
    </location>
</feature>
<evidence type="ECO:0000313" key="3">
    <source>
        <dbReference type="Proteomes" id="UP001201163"/>
    </source>
</evidence>
<dbReference type="EMBL" id="JAKELL010000018">
    <property type="protein sequence ID" value="KAH8993390.1"/>
    <property type="molecule type" value="Genomic_DNA"/>
</dbReference>
<name>A0AAD4LJT3_9AGAM</name>
<evidence type="ECO:0000313" key="2">
    <source>
        <dbReference type="EMBL" id="KAH8993390.1"/>
    </source>
</evidence>
<accession>A0AAD4LJT3</accession>
<keyword evidence="3" id="KW-1185">Reference proteome</keyword>
<gene>
    <name evidence="2" type="ORF">EDB92DRAFT_1815480</name>
</gene>
<feature type="region of interest" description="Disordered" evidence="1">
    <location>
        <begin position="491"/>
        <end position="540"/>
    </location>
</feature>
<protein>
    <submittedName>
        <fullName evidence="2">Uncharacterized protein</fullName>
    </submittedName>
</protein>
<feature type="compositionally biased region" description="Polar residues" evidence="1">
    <location>
        <begin position="11"/>
        <end position="29"/>
    </location>
</feature>
<sequence length="540" mass="60398">MATTPLDALASYTTPIQPDPNTERGNTSGQKRKRNPRDTRDTPECNTQGPRQNDANNTNTPLTQPRPISHPHAPSPSPARPLPVFNLPQFNNEHSPPQPPSPTSEAQKRRRTQTQNSGEQNQTEERKMEVDVEGTRATDQGNNTPTPGANRNWFDQTPARMRGEPQENDLDNADPQPEENTVEIDEQENAKTLAHIMAASDNSPDLDNGTPFLNPLDRYTKGPMPDIHDEDPTTLLAGINKTQIGSWLAATTGKVLARPFDNVANYQPHHKNIAKVLMAAAKEITGAASAAVAPPNKEKERPNSRQRGKRHPITFLIHGISKKDVETLLERKVWSSKEITFQVAPININRPKFLFTLNGLATQEETHIAPILAATWNDPVTCTFLQKLANRAPEPEQNNAMSILVKFLKSTTITRLDIKTEGGKDDPHFNIYADGDIIEDDKTWVELRRHLRSLLYNSAMLGEGRAIRDDYICGLCHAHDHPRGLCPFPVIPGWNGGRRNQKKPSNNIPHREIRTHNGQPSRENHHNNHHYNSTNHSNCN</sequence>
<feature type="compositionally biased region" description="Polar residues" evidence="1">
    <location>
        <begin position="44"/>
        <end position="63"/>
    </location>
</feature>
<feature type="region of interest" description="Disordered" evidence="1">
    <location>
        <begin position="288"/>
        <end position="309"/>
    </location>
</feature>
<feature type="compositionally biased region" description="Low complexity" evidence="1">
    <location>
        <begin position="530"/>
        <end position="540"/>
    </location>
</feature>
<comment type="caution">
    <text evidence="2">The sequence shown here is derived from an EMBL/GenBank/DDBJ whole genome shotgun (WGS) entry which is preliminary data.</text>
</comment>
<proteinExistence type="predicted"/>
<organism evidence="2 3">
    <name type="scientific">Lactarius akahatsu</name>
    <dbReference type="NCBI Taxonomy" id="416441"/>
    <lineage>
        <taxon>Eukaryota</taxon>
        <taxon>Fungi</taxon>
        <taxon>Dikarya</taxon>
        <taxon>Basidiomycota</taxon>
        <taxon>Agaricomycotina</taxon>
        <taxon>Agaricomycetes</taxon>
        <taxon>Russulales</taxon>
        <taxon>Russulaceae</taxon>
        <taxon>Lactarius</taxon>
    </lineage>
</organism>
<feature type="compositionally biased region" description="Polar residues" evidence="1">
    <location>
        <begin position="137"/>
        <end position="155"/>
    </location>
</feature>
<dbReference type="Proteomes" id="UP001201163">
    <property type="component" value="Unassembled WGS sequence"/>
</dbReference>
<evidence type="ECO:0000256" key="1">
    <source>
        <dbReference type="SAM" id="MobiDB-lite"/>
    </source>
</evidence>
<feature type="compositionally biased region" description="Basic and acidic residues" evidence="1">
    <location>
        <begin position="123"/>
        <end position="136"/>
    </location>
</feature>